<dbReference type="GO" id="GO:0003713">
    <property type="term" value="F:transcription coactivator activity"/>
    <property type="evidence" value="ECO:0007669"/>
    <property type="project" value="TreeGrafter"/>
</dbReference>
<accession>A0A0L0G667</accession>
<feature type="compositionally biased region" description="Polar residues" evidence="5">
    <location>
        <begin position="7"/>
        <end position="17"/>
    </location>
</feature>
<gene>
    <name evidence="6" type="ORF">SARC_03251</name>
</gene>
<reference evidence="6 7" key="1">
    <citation type="submission" date="2011-02" db="EMBL/GenBank/DDBJ databases">
        <title>The Genome Sequence of Sphaeroforma arctica JP610.</title>
        <authorList>
            <consortium name="The Broad Institute Genome Sequencing Platform"/>
            <person name="Russ C."/>
            <person name="Cuomo C."/>
            <person name="Young S.K."/>
            <person name="Zeng Q."/>
            <person name="Gargeya S."/>
            <person name="Alvarado L."/>
            <person name="Berlin A."/>
            <person name="Chapman S.B."/>
            <person name="Chen Z."/>
            <person name="Freedman E."/>
            <person name="Gellesch M."/>
            <person name="Goldberg J."/>
            <person name="Griggs A."/>
            <person name="Gujja S."/>
            <person name="Heilman E."/>
            <person name="Heiman D."/>
            <person name="Howarth C."/>
            <person name="Mehta T."/>
            <person name="Neiman D."/>
            <person name="Pearson M."/>
            <person name="Roberts A."/>
            <person name="Saif S."/>
            <person name="Shea T."/>
            <person name="Shenoy N."/>
            <person name="Sisk P."/>
            <person name="Stolte C."/>
            <person name="Sykes S."/>
            <person name="White J."/>
            <person name="Yandava C."/>
            <person name="Burger G."/>
            <person name="Gray M.W."/>
            <person name="Holland P.W.H."/>
            <person name="King N."/>
            <person name="Lang F.B.F."/>
            <person name="Roger A.J."/>
            <person name="Ruiz-Trillo I."/>
            <person name="Haas B."/>
            <person name="Nusbaum C."/>
            <person name="Birren B."/>
        </authorList>
    </citation>
    <scope>NUCLEOTIDE SEQUENCE [LARGE SCALE GENOMIC DNA]</scope>
    <source>
        <strain evidence="6 7">JP610</strain>
    </source>
</reference>
<evidence type="ECO:0000313" key="6">
    <source>
        <dbReference type="EMBL" id="KNC84525.1"/>
    </source>
</evidence>
<dbReference type="PANTHER" id="PTHR48068">
    <property type="entry name" value="TAF9 RNA POLYMERASE II, TATA BOX-BINDING PROTEIN (TBP)-ASSOCIATED FACTOR"/>
    <property type="match status" value="1"/>
</dbReference>
<dbReference type="STRING" id="667725.A0A0L0G667"/>
<dbReference type="GO" id="GO:0016251">
    <property type="term" value="F:RNA polymerase II general transcription initiation factor activity"/>
    <property type="evidence" value="ECO:0007669"/>
    <property type="project" value="TreeGrafter"/>
</dbReference>
<feature type="region of interest" description="Disordered" evidence="5">
    <location>
        <begin position="113"/>
        <end position="143"/>
    </location>
</feature>
<dbReference type="InterPro" id="IPR051431">
    <property type="entry name" value="TFIID_subunit_9"/>
</dbReference>
<evidence type="ECO:0000256" key="1">
    <source>
        <dbReference type="ARBA" id="ARBA00004123"/>
    </source>
</evidence>
<keyword evidence="7" id="KW-1185">Reference proteome</keyword>
<keyword evidence="4" id="KW-0539">Nucleus</keyword>
<keyword evidence="3" id="KW-0804">Transcription</keyword>
<feature type="region of interest" description="Disordered" evidence="5">
    <location>
        <begin position="1"/>
        <end position="23"/>
    </location>
</feature>
<feature type="region of interest" description="Disordered" evidence="5">
    <location>
        <begin position="44"/>
        <end position="94"/>
    </location>
</feature>
<dbReference type="RefSeq" id="XP_014158427.1">
    <property type="nucleotide sequence ID" value="XM_014302952.1"/>
</dbReference>
<dbReference type="OrthoDB" id="341924at2759"/>
<protein>
    <submittedName>
        <fullName evidence="6">Uncharacterized protein</fullName>
    </submittedName>
</protein>
<dbReference type="PANTHER" id="PTHR48068:SF4">
    <property type="entry name" value="TATA-BOX BINDING PROTEIN ASSOCIATED FACTOR 9"/>
    <property type="match status" value="1"/>
</dbReference>
<evidence type="ECO:0000256" key="4">
    <source>
        <dbReference type="ARBA" id="ARBA00023242"/>
    </source>
</evidence>
<evidence type="ECO:0000256" key="2">
    <source>
        <dbReference type="ARBA" id="ARBA00023015"/>
    </source>
</evidence>
<dbReference type="Proteomes" id="UP000054560">
    <property type="component" value="Unassembled WGS sequence"/>
</dbReference>
<dbReference type="GO" id="GO:0005669">
    <property type="term" value="C:transcription factor TFIID complex"/>
    <property type="evidence" value="ECO:0007669"/>
    <property type="project" value="TreeGrafter"/>
</dbReference>
<keyword evidence="2" id="KW-0805">Transcription regulation</keyword>
<organism evidence="6 7">
    <name type="scientific">Sphaeroforma arctica JP610</name>
    <dbReference type="NCBI Taxonomy" id="667725"/>
    <lineage>
        <taxon>Eukaryota</taxon>
        <taxon>Ichthyosporea</taxon>
        <taxon>Ichthyophonida</taxon>
        <taxon>Sphaeroforma</taxon>
    </lineage>
</organism>
<name>A0A0L0G667_9EUKA</name>
<evidence type="ECO:0000256" key="5">
    <source>
        <dbReference type="SAM" id="MobiDB-lite"/>
    </source>
</evidence>
<dbReference type="InterPro" id="IPR003162">
    <property type="entry name" value="TFIID-31"/>
</dbReference>
<dbReference type="GO" id="GO:0000124">
    <property type="term" value="C:SAGA complex"/>
    <property type="evidence" value="ECO:0007669"/>
    <property type="project" value="TreeGrafter"/>
</dbReference>
<dbReference type="GeneID" id="25903755"/>
<dbReference type="Pfam" id="PF02291">
    <property type="entry name" value="TFIID-31kDa"/>
    <property type="match status" value="1"/>
</dbReference>
<dbReference type="EMBL" id="KQ241758">
    <property type="protein sequence ID" value="KNC84525.1"/>
    <property type="molecule type" value="Genomic_DNA"/>
</dbReference>
<evidence type="ECO:0000256" key="3">
    <source>
        <dbReference type="ARBA" id="ARBA00023163"/>
    </source>
</evidence>
<dbReference type="GO" id="GO:0051123">
    <property type="term" value="P:RNA polymerase II preinitiation complex assembly"/>
    <property type="evidence" value="ECO:0007669"/>
    <property type="project" value="TreeGrafter"/>
</dbReference>
<sequence length="143" mass="14953">MELAQARNANPLHSVSQRPGIRLPPERYCLSAVNYQVDIDENDYNAEGIPATEPPKTATSTTTNTATNAATNSSTGASSSTDKPAQTAAGKFKKPAPAAISVQVAANAVENAYNGSGQAPAGFTMGAIKRSRDFSNDDDDDYD</sequence>
<evidence type="ECO:0000313" key="7">
    <source>
        <dbReference type="Proteomes" id="UP000054560"/>
    </source>
</evidence>
<feature type="compositionally biased region" description="Low complexity" evidence="5">
    <location>
        <begin position="57"/>
        <end position="81"/>
    </location>
</feature>
<comment type="subcellular location">
    <subcellularLocation>
        <location evidence="1">Nucleus</location>
    </subcellularLocation>
</comment>
<proteinExistence type="predicted"/>
<dbReference type="AlphaFoldDB" id="A0A0L0G667"/>